<proteinExistence type="predicted"/>
<feature type="compositionally biased region" description="Basic and acidic residues" evidence="1">
    <location>
        <begin position="14"/>
        <end position="54"/>
    </location>
</feature>
<feature type="region of interest" description="Disordered" evidence="1">
    <location>
        <begin position="1"/>
        <end position="54"/>
    </location>
</feature>
<protein>
    <submittedName>
        <fullName evidence="2">Uncharacterized protein</fullName>
    </submittedName>
</protein>
<dbReference type="Proteomes" id="UP000828390">
    <property type="component" value="Unassembled WGS sequence"/>
</dbReference>
<accession>A0A9D4BSW0</accession>
<keyword evidence="3" id="KW-1185">Reference proteome</keyword>
<name>A0A9D4BSW0_DREPO</name>
<evidence type="ECO:0000256" key="1">
    <source>
        <dbReference type="SAM" id="MobiDB-lite"/>
    </source>
</evidence>
<dbReference type="EMBL" id="JAIWYP010000015">
    <property type="protein sequence ID" value="KAH3704252.1"/>
    <property type="molecule type" value="Genomic_DNA"/>
</dbReference>
<reference evidence="2" key="1">
    <citation type="journal article" date="2019" name="bioRxiv">
        <title>The Genome of the Zebra Mussel, Dreissena polymorpha: A Resource for Invasive Species Research.</title>
        <authorList>
            <person name="McCartney M.A."/>
            <person name="Auch B."/>
            <person name="Kono T."/>
            <person name="Mallez S."/>
            <person name="Zhang Y."/>
            <person name="Obille A."/>
            <person name="Becker A."/>
            <person name="Abrahante J.E."/>
            <person name="Garbe J."/>
            <person name="Badalamenti J.P."/>
            <person name="Herman A."/>
            <person name="Mangelson H."/>
            <person name="Liachko I."/>
            <person name="Sullivan S."/>
            <person name="Sone E.D."/>
            <person name="Koren S."/>
            <person name="Silverstein K.A.T."/>
            <person name="Beckman K.B."/>
            <person name="Gohl D.M."/>
        </authorList>
    </citation>
    <scope>NUCLEOTIDE SEQUENCE</scope>
    <source>
        <strain evidence="2">Duluth1</strain>
        <tissue evidence="2">Whole animal</tissue>
    </source>
</reference>
<organism evidence="2 3">
    <name type="scientific">Dreissena polymorpha</name>
    <name type="common">Zebra mussel</name>
    <name type="synonym">Mytilus polymorpha</name>
    <dbReference type="NCBI Taxonomy" id="45954"/>
    <lineage>
        <taxon>Eukaryota</taxon>
        <taxon>Metazoa</taxon>
        <taxon>Spiralia</taxon>
        <taxon>Lophotrochozoa</taxon>
        <taxon>Mollusca</taxon>
        <taxon>Bivalvia</taxon>
        <taxon>Autobranchia</taxon>
        <taxon>Heteroconchia</taxon>
        <taxon>Euheterodonta</taxon>
        <taxon>Imparidentia</taxon>
        <taxon>Neoheterodontei</taxon>
        <taxon>Myida</taxon>
        <taxon>Dreissenoidea</taxon>
        <taxon>Dreissenidae</taxon>
        <taxon>Dreissena</taxon>
    </lineage>
</organism>
<dbReference type="AlphaFoldDB" id="A0A9D4BSW0"/>
<evidence type="ECO:0000313" key="3">
    <source>
        <dbReference type="Proteomes" id="UP000828390"/>
    </source>
</evidence>
<comment type="caution">
    <text evidence="2">The sequence shown here is derived from an EMBL/GenBank/DDBJ whole genome shotgun (WGS) entry which is preliminary data.</text>
</comment>
<reference evidence="2" key="2">
    <citation type="submission" date="2020-11" db="EMBL/GenBank/DDBJ databases">
        <authorList>
            <person name="McCartney M.A."/>
            <person name="Auch B."/>
            <person name="Kono T."/>
            <person name="Mallez S."/>
            <person name="Becker A."/>
            <person name="Gohl D.M."/>
            <person name="Silverstein K.A.T."/>
            <person name="Koren S."/>
            <person name="Bechman K.B."/>
            <person name="Herman A."/>
            <person name="Abrahante J.E."/>
            <person name="Garbe J."/>
        </authorList>
    </citation>
    <scope>NUCLEOTIDE SEQUENCE</scope>
    <source>
        <strain evidence="2">Duluth1</strain>
        <tissue evidence="2">Whole animal</tissue>
    </source>
</reference>
<sequence>MEKNKLRSTFGMCMRERERDRERGGERERGREGGERERERARERERGEREREGGRDALSILAKWLVEAFEKNIKASEVDKELFAYVLEDVSDKDVEIREKDDAKGG</sequence>
<evidence type="ECO:0000313" key="2">
    <source>
        <dbReference type="EMBL" id="KAH3704252.1"/>
    </source>
</evidence>
<gene>
    <name evidence="2" type="ORF">DPMN_079308</name>
</gene>